<reference evidence="1 2" key="1">
    <citation type="journal article" date="2020" name="ISME J.">
        <title>Uncovering the hidden diversity of litter-decomposition mechanisms in mushroom-forming fungi.</title>
        <authorList>
            <person name="Floudas D."/>
            <person name="Bentzer J."/>
            <person name="Ahren D."/>
            <person name="Johansson T."/>
            <person name="Persson P."/>
            <person name="Tunlid A."/>
        </authorList>
    </citation>
    <scope>NUCLEOTIDE SEQUENCE [LARGE SCALE GENOMIC DNA]</scope>
    <source>
        <strain evidence="1 2">CBS 175.51</strain>
    </source>
</reference>
<sequence>MRVGSDVTLEIFSHCVSYPNRLDPTKAPVLLTLVCRSWRELALGAPRLWTTLSLQCKKVPWPVVRRAFELSRKCSILLSLVKIPTTVALDSLPTTRIRELRLENVQYCQLGELNGVAFPVLVHLSIELSVSTAIDPFSGVSSLPITAFKRAPNLQHVYIEGILEGYQPKHYIDLPWVQLRTLMIEHPGFPSIKAFHKVISCCPNLTYLQFPRISPRPINQTSPRKASPKLLLSGLQRLFVKTSSGIQDIFTSFSMPSLTCIYIDVAFLDDIEELGRTLAHVSTLRTLGLAGGISYDEDFIDRILLACRSLDVLHVKGNAGATALIGLLLRTGGLQRVESLTRLCMDYNGKCFPDIALLSLLNGGLRGTGLEEEDSCFTLSLGANDALADKLLNLLEKNFTGSPDITLFYDENTLYLSRAFSFWTAVPHLHLRPVNNLSNRADSSWLPSWSPHTHPRLKWLK</sequence>
<dbReference type="OrthoDB" id="2269034at2759"/>
<protein>
    <recommendedName>
        <fullName evidence="3">F-box domain-containing protein</fullName>
    </recommendedName>
</protein>
<organism evidence="1 2">
    <name type="scientific">Ephemerocybe angulata</name>
    <dbReference type="NCBI Taxonomy" id="980116"/>
    <lineage>
        <taxon>Eukaryota</taxon>
        <taxon>Fungi</taxon>
        <taxon>Dikarya</taxon>
        <taxon>Basidiomycota</taxon>
        <taxon>Agaricomycotina</taxon>
        <taxon>Agaricomycetes</taxon>
        <taxon>Agaricomycetidae</taxon>
        <taxon>Agaricales</taxon>
        <taxon>Agaricineae</taxon>
        <taxon>Psathyrellaceae</taxon>
        <taxon>Ephemerocybe</taxon>
    </lineage>
</organism>
<gene>
    <name evidence="1" type="ORF">D9611_014256</name>
</gene>
<comment type="caution">
    <text evidence="1">The sequence shown here is derived from an EMBL/GenBank/DDBJ whole genome shotgun (WGS) entry which is preliminary data.</text>
</comment>
<dbReference type="AlphaFoldDB" id="A0A8H5BTA0"/>
<dbReference type="PANTHER" id="PTHR16134">
    <property type="entry name" value="F-BOX/TPR REPEAT PROTEIN POF3"/>
    <property type="match status" value="1"/>
</dbReference>
<dbReference type="EMBL" id="JAACJK010000125">
    <property type="protein sequence ID" value="KAF5328908.1"/>
    <property type="molecule type" value="Genomic_DNA"/>
</dbReference>
<evidence type="ECO:0008006" key="3">
    <source>
        <dbReference type="Google" id="ProtNLM"/>
    </source>
</evidence>
<dbReference type="Gene3D" id="1.20.1280.50">
    <property type="match status" value="1"/>
</dbReference>
<evidence type="ECO:0000313" key="1">
    <source>
        <dbReference type="EMBL" id="KAF5328908.1"/>
    </source>
</evidence>
<evidence type="ECO:0000313" key="2">
    <source>
        <dbReference type="Proteomes" id="UP000541558"/>
    </source>
</evidence>
<dbReference type="Proteomes" id="UP000541558">
    <property type="component" value="Unassembled WGS sequence"/>
</dbReference>
<proteinExistence type="predicted"/>
<keyword evidence="2" id="KW-1185">Reference proteome</keyword>
<dbReference type="Gene3D" id="3.80.10.10">
    <property type="entry name" value="Ribonuclease Inhibitor"/>
    <property type="match status" value="1"/>
</dbReference>
<dbReference type="InterPro" id="IPR032675">
    <property type="entry name" value="LRR_dom_sf"/>
</dbReference>
<accession>A0A8H5BTA0</accession>
<dbReference type="InterPro" id="IPR036047">
    <property type="entry name" value="F-box-like_dom_sf"/>
</dbReference>
<name>A0A8H5BTA0_9AGAR</name>
<dbReference type="SUPFAM" id="SSF52047">
    <property type="entry name" value="RNI-like"/>
    <property type="match status" value="1"/>
</dbReference>
<dbReference type="PANTHER" id="PTHR16134:SF119">
    <property type="entry name" value="AT02038P-RELATED"/>
    <property type="match status" value="1"/>
</dbReference>
<dbReference type="SUPFAM" id="SSF81383">
    <property type="entry name" value="F-box domain"/>
    <property type="match status" value="1"/>
</dbReference>